<dbReference type="InterPro" id="IPR021804">
    <property type="entry name" value="DUF3375"/>
</dbReference>
<dbReference type="RefSeq" id="WP_284719427.1">
    <property type="nucleotide sequence ID" value="NZ_JBMXBU010000015.1"/>
</dbReference>
<name>A0ABT6IT63_9GAMM</name>
<sequence>MSFQGLSAKYRRLYQEHAGWRLMRADNAPHIMAFISDLFSERSEVPYNRAKLLLEAQIEHSRNLGIWETQTNATTYLNQWIAQGWLRELDDLLTKTDATEMVIRFCHGLEERSIGVSASHLRIVQEAVRDFVVVTNEDTDSRVKLLEEKKAAIQRQIDDLQAGVVHTLSDNEQREYIREIYQLASQLTGDFRLLEEQIRKLDKDVRIQMIDDATSRGNLLNEVMKQENVLSETEAGSAFEGFFQLLCDYNRVTEFREQLQYVLQTPAAKHLSLHQRQFLADLIAELSRESERVLRIRRRTEQELRAYIESGAMSENRTVGKLINKLEQLAVTLRNEECNLKSNTSLSLSVGKIELSSPDSIRLKQPDERLQMGLTTPHINSREPSVKMLASLNSVKVQEVAIKVKSMLMQNSPQTISQLIHQLPISEGLEELVAYIRIARAVKATELASVEEVIINDNQGNMLRASIPTMLLTPSLFPENIEDLSL</sequence>
<keyword evidence="1" id="KW-0175">Coiled coil</keyword>
<gene>
    <name evidence="2" type="ORF">CUR83_08145</name>
</gene>
<comment type="caution">
    <text evidence="2">The sequence shown here is derived from an EMBL/GenBank/DDBJ whole genome shotgun (WGS) entry which is preliminary data.</text>
</comment>
<accession>A0ABT6IT63</accession>
<feature type="coiled-coil region" evidence="1">
    <location>
        <begin position="136"/>
        <end position="204"/>
    </location>
</feature>
<evidence type="ECO:0000256" key="1">
    <source>
        <dbReference type="SAM" id="Coils"/>
    </source>
</evidence>
<dbReference type="Proteomes" id="UP001243298">
    <property type="component" value="Unassembled WGS sequence"/>
</dbReference>
<proteinExistence type="predicted"/>
<keyword evidence="3" id="KW-1185">Reference proteome</keyword>
<protein>
    <submittedName>
        <fullName evidence="2">DUF3375 domain-containing protein</fullName>
    </submittedName>
</protein>
<evidence type="ECO:0000313" key="3">
    <source>
        <dbReference type="Proteomes" id="UP001243298"/>
    </source>
</evidence>
<organism evidence="2 3">
    <name type="scientific">Psychrobacter pocilloporae</name>
    <dbReference type="NCBI Taxonomy" id="1775882"/>
    <lineage>
        <taxon>Bacteria</taxon>
        <taxon>Pseudomonadati</taxon>
        <taxon>Pseudomonadota</taxon>
        <taxon>Gammaproteobacteria</taxon>
        <taxon>Moraxellales</taxon>
        <taxon>Moraxellaceae</taxon>
        <taxon>Psychrobacter</taxon>
    </lineage>
</organism>
<dbReference type="EMBL" id="PGFT01000001">
    <property type="protein sequence ID" value="MDH4905030.1"/>
    <property type="molecule type" value="Genomic_DNA"/>
</dbReference>
<evidence type="ECO:0000313" key="2">
    <source>
        <dbReference type="EMBL" id="MDH4905030.1"/>
    </source>
</evidence>
<reference evidence="2 3" key="1">
    <citation type="submission" date="2017-11" db="EMBL/GenBank/DDBJ databases">
        <title>Whole genome sequencing of Psychrobacter pocilloporae S6-60T(=JCM 31058T=LMG 29157T).</title>
        <authorList>
            <person name="Das S.K."/>
        </authorList>
    </citation>
    <scope>NUCLEOTIDE SEQUENCE [LARGE SCALE GENOMIC DNA]</scope>
    <source>
        <strain evidence="2 3">S6-60</strain>
    </source>
</reference>
<dbReference type="Pfam" id="PF11855">
    <property type="entry name" value="DUF3375"/>
    <property type="match status" value="1"/>
</dbReference>